<dbReference type="PANTHER" id="PTHR10867:SF17">
    <property type="entry name" value="NICOTINAMIDE N-METHYLTRANSFERASE"/>
    <property type="match status" value="1"/>
</dbReference>
<keyword evidence="3" id="KW-0808">Transferase</keyword>
<gene>
    <name evidence="6" type="primary">LOC100369215</name>
</gene>
<organism evidence="5 6">
    <name type="scientific">Saccoglossus kowalevskii</name>
    <name type="common">Acorn worm</name>
    <dbReference type="NCBI Taxonomy" id="10224"/>
    <lineage>
        <taxon>Eukaryota</taxon>
        <taxon>Metazoa</taxon>
        <taxon>Hemichordata</taxon>
        <taxon>Enteropneusta</taxon>
        <taxon>Harrimaniidae</taxon>
        <taxon>Saccoglossus</taxon>
    </lineage>
</organism>
<comment type="similarity">
    <text evidence="1">Belongs to the class I-like SAM-binding methyltransferase superfamily. NNMT/PNMT/TEMT family.</text>
</comment>
<evidence type="ECO:0000256" key="4">
    <source>
        <dbReference type="ARBA" id="ARBA00022691"/>
    </source>
</evidence>
<dbReference type="InterPro" id="IPR000940">
    <property type="entry name" value="NNMT_TEMT_trans"/>
</dbReference>
<dbReference type="PROSITE" id="PS51681">
    <property type="entry name" value="SAM_MT_NNMT_PNMT_TEMT"/>
    <property type="match status" value="1"/>
</dbReference>
<dbReference type="Gene3D" id="3.40.50.150">
    <property type="entry name" value="Vaccinia Virus protein VP39"/>
    <property type="match status" value="1"/>
</dbReference>
<protein>
    <submittedName>
        <fullName evidence="6">Nicotinamide N-methyltransferase-like</fullName>
    </submittedName>
</protein>
<evidence type="ECO:0000313" key="6">
    <source>
        <dbReference type="RefSeq" id="XP_002732428.2"/>
    </source>
</evidence>
<reference evidence="6" key="1">
    <citation type="submission" date="2025-08" db="UniProtKB">
        <authorList>
            <consortium name="RefSeq"/>
        </authorList>
    </citation>
    <scope>IDENTIFICATION</scope>
    <source>
        <tissue evidence="6">Testes</tissue>
    </source>
</reference>
<dbReference type="GeneID" id="100369215"/>
<evidence type="ECO:0000256" key="2">
    <source>
        <dbReference type="ARBA" id="ARBA00022603"/>
    </source>
</evidence>
<evidence type="ECO:0000256" key="1">
    <source>
        <dbReference type="ARBA" id="ARBA00007996"/>
    </source>
</evidence>
<dbReference type="RefSeq" id="XP_002732428.2">
    <property type="nucleotide sequence ID" value="XM_002732382.2"/>
</dbReference>
<dbReference type="InterPro" id="IPR029063">
    <property type="entry name" value="SAM-dependent_MTases_sf"/>
</dbReference>
<dbReference type="SUPFAM" id="SSF53335">
    <property type="entry name" value="S-adenosyl-L-methionine-dependent methyltransferases"/>
    <property type="match status" value="1"/>
</dbReference>
<dbReference type="NCBIfam" id="NF041360">
    <property type="entry name" value="GntF_guanitoxin"/>
    <property type="match status" value="1"/>
</dbReference>
<keyword evidence="5" id="KW-1185">Reference proteome</keyword>
<keyword evidence="4" id="KW-0949">S-adenosyl-L-methionine</keyword>
<proteinExistence type="inferred from homology"/>
<dbReference type="Proteomes" id="UP000694865">
    <property type="component" value="Unplaced"/>
</dbReference>
<dbReference type="InterPro" id="IPR053384">
    <property type="entry name" value="SAM-dep_methyltransferase"/>
</dbReference>
<evidence type="ECO:0000313" key="5">
    <source>
        <dbReference type="Proteomes" id="UP000694865"/>
    </source>
</evidence>
<dbReference type="Pfam" id="PF01234">
    <property type="entry name" value="NNMT_PNMT_TEMT"/>
    <property type="match status" value="1"/>
</dbReference>
<name>A0ABM0GLA7_SACKO</name>
<dbReference type="PANTHER" id="PTHR10867">
    <property type="entry name" value="NNMT/PNMT/TEMT FAMILY MEMBER"/>
    <property type="match status" value="1"/>
</dbReference>
<accession>A0ABM0GLA7</accession>
<keyword evidence="2" id="KW-0489">Methyltransferase</keyword>
<evidence type="ECO:0000256" key="3">
    <source>
        <dbReference type="ARBA" id="ARBA00022679"/>
    </source>
</evidence>
<sequence length="236" mass="26538">MPSGLFKGERLLELGRGPAIYRLIAATTHFSEIVFSDYTASCREEVRKWIENREDAYDWSRHFKFVTDMIGNRSVSRLFYEIIDRHIVFTWIGKKFKKMLRQKITDVVPCDVLKSNPLEPFTYDTFDGIIVASCLEMACADIASFRNSVKSVASLLKPGGVVVHWGRLGGNFYNVGDASFHALTTTEEIVRNAYKQAGFSIIQCVKVGGGGEDLKHLADANNYLFMVASKHSVVHA</sequence>